<dbReference type="InterPro" id="IPR036188">
    <property type="entry name" value="FAD/NAD-bd_sf"/>
</dbReference>
<dbReference type="Pfam" id="PF01494">
    <property type="entry name" value="FAD_binding_3"/>
    <property type="match status" value="1"/>
</dbReference>
<keyword evidence="2" id="KW-0732">Signal</keyword>
<accession>A0ABU2TYV7</accession>
<keyword evidence="5" id="KW-1185">Reference proteome</keyword>
<comment type="caution">
    <text evidence="4">The sequence shown here is derived from an EMBL/GenBank/DDBJ whole genome shotgun (WGS) entry which is preliminary data.</text>
</comment>
<evidence type="ECO:0000256" key="1">
    <source>
        <dbReference type="SAM" id="MobiDB-lite"/>
    </source>
</evidence>
<proteinExistence type="predicted"/>
<feature type="domain" description="FAD-binding" evidence="3">
    <location>
        <begin position="5"/>
        <end position="345"/>
    </location>
</feature>
<reference evidence="5" key="1">
    <citation type="submission" date="2023-07" db="EMBL/GenBank/DDBJ databases">
        <title>30 novel species of actinomycetes from the DSMZ collection.</title>
        <authorList>
            <person name="Nouioui I."/>
        </authorList>
    </citation>
    <scope>NUCLEOTIDE SEQUENCE [LARGE SCALE GENOMIC DNA]</scope>
    <source>
        <strain evidence="5">DSM 41699</strain>
    </source>
</reference>
<dbReference type="Proteomes" id="UP001183809">
    <property type="component" value="Unassembled WGS sequence"/>
</dbReference>
<keyword evidence="4" id="KW-0503">Monooxygenase</keyword>
<feature type="region of interest" description="Disordered" evidence="1">
    <location>
        <begin position="464"/>
        <end position="483"/>
    </location>
</feature>
<dbReference type="EMBL" id="JAVREY010000033">
    <property type="protein sequence ID" value="MDT0466139.1"/>
    <property type="molecule type" value="Genomic_DNA"/>
</dbReference>
<keyword evidence="4" id="KW-0560">Oxidoreductase</keyword>
<organism evidence="4 5">
    <name type="scientific">Streptomyces gibsoniae</name>
    <dbReference type="NCBI Taxonomy" id="3075529"/>
    <lineage>
        <taxon>Bacteria</taxon>
        <taxon>Bacillati</taxon>
        <taxon>Actinomycetota</taxon>
        <taxon>Actinomycetes</taxon>
        <taxon>Kitasatosporales</taxon>
        <taxon>Streptomycetaceae</taxon>
        <taxon>Streptomyces</taxon>
    </lineage>
</organism>
<dbReference type="Gene3D" id="3.50.50.60">
    <property type="entry name" value="FAD/NAD(P)-binding domain"/>
    <property type="match status" value="1"/>
</dbReference>
<evidence type="ECO:0000313" key="4">
    <source>
        <dbReference type="EMBL" id="MDT0466139.1"/>
    </source>
</evidence>
<dbReference type="PANTHER" id="PTHR43422">
    <property type="entry name" value="THIAMINE THIAZOLE SYNTHASE"/>
    <property type="match status" value="1"/>
</dbReference>
<dbReference type="SUPFAM" id="SSF51905">
    <property type="entry name" value="FAD/NAD(P)-binding domain"/>
    <property type="match status" value="1"/>
</dbReference>
<dbReference type="GO" id="GO:0004497">
    <property type="term" value="F:monooxygenase activity"/>
    <property type="evidence" value="ECO:0007669"/>
    <property type="project" value="UniProtKB-KW"/>
</dbReference>
<feature type="chain" id="PRO_5046904491" evidence="2">
    <location>
        <begin position="25"/>
        <end position="483"/>
    </location>
</feature>
<dbReference type="RefSeq" id="WP_311697607.1">
    <property type="nucleotide sequence ID" value="NZ_JAVREY010000033.1"/>
</dbReference>
<dbReference type="PANTHER" id="PTHR43422:SF3">
    <property type="entry name" value="THIAMINE THIAZOLE SYNTHASE"/>
    <property type="match status" value="1"/>
</dbReference>
<name>A0ABU2TYV7_9ACTN</name>
<gene>
    <name evidence="4" type="ORF">RM764_24545</name>
</gene>
<evidence type="ECO:0000256" key="2">
    <source>
        <dbReference type="SAM" id="SignalP"/>
    </source>
</evidence>
<dbReference type="InterPro" id="IPR002938">
    <property type="entry name" value="FAD-bd"/>
</dbReference>
<evidence type="ECO:0000313" key="5">
    <source>
        <dbReference type="Proteomes" id="UP001183809"/>
    </source>
</evidence>
<protein>
    <submittedName>
        <fullName evidence="4">FAD-dependent monooxygenase</fullName>
    </submittedName>
</protein>
<feature type="signal peptide" evidence="2">
    <location>
        <begin position="1"/>
        <end position="24"/>
    </location>
</feature>
<sequence>MARRAIVVGASVAGLLAAVAVSDAVDEVTVLERDVLPRGPAPRKGLPQARHGHILLTSGLNAIEALLPDLGLRQRVLAAGGREISLTSGAVMLGPEGWFRRWRHDSHPLLTCSRDLLDAVLREAVLDRPRIRLRRAEAVSLLGSAERVMGVRITDADGAEEDLRADLVVDASGRGSRALQWLDALGITGIREEVVDSGVVYASRLYRMPEGAEEFPLILVQPDPLDTTPGRAAALIPIEGGRWLASLSGTRGAEPTSDPAEFVRFALGLRHPLVGRLLSGAEPLSDAALSRSTRNVRRHFESAAVWPEGLVVLGDAAAAFNPVYGQGMSVAALGAQELRRELAATDVAAPGVARRIQRAAAKAVDAAWSLSSSQDRWFPGVLGDSPTCADRVLTRYVRRMTKVATSSYRVSVAMCNVTTLQENSSRLLRPSLLLATLNGPVLPPLAGPPLTAAERAILHGLDRTGGAVGGTGADTDGRIPSSG</sequence>
<evidence type="ECO:0000259" key="3">
    <source>
        <dbReference type="Pfam" id="PF01494"/>
    </source>
</evidence>